<name>A0AB34QKV6_XANCH</name>
<gene>
    <name evidence="1" type="ORF">RN20_08055</name>
</gene>
<dbReference type="Proteomes" id="UP000031180">
    <property type="component" value="Unassembled WGS sequence"/>
</dbReference>
<comment type="caution">
    <text evidence="1">The sequence shown here is derived from an EMBL/GenBank/DDBJ whole genome shotgun (WGS) entry which is preliminary data.</text>
</comment>
<sequence>MEQVACPKKIDVIKIFCAPMAYESKRCQMDHDIGLAHLDNFLQGFAVTQIGLIVGLASKRRPSDINHRSAKRDDLAT</sequence>
<evidence type="ECO:0000313" key="2">
    <source>
        <dbReference type="Proteomes" id="UP000031180"/>
    </source>
</evidence>
<reference evidence="2" key="1">
    <citation type="submission" date="2015-04" db="EMBL/GenBank/DDBJ databases">
        <title>Genome sequencing of pathogens of bean.</title>
        <authorList>
            <person name="Harrison J.W."/>
            <person name="Aritua V."/>
            <person name="Sapp M."/>
            <person name="Smith J."/>
            <person name="Studholme D.J."/>
        </authorList>
    </citation>
    <scope>NUCLEOTIDE SEQUENCE [LARGE SCALE GENOMIC DNA]</scope>
    <source>
        <strain evidence="2">NCPPB 1138</strain>
    </source>
</reference>
<proteinExistence type="predicted"/>
<dbReference type="EMBL" id="JWTI02000013">
    <property type="protein sequence ID" value="KHS38321.1"/>
    <property type="molecule type" value="Genomic_DNA"/>
</dbReference>
<dbReference type="AlphaFoldDB" id="A0AB34QKV6"/>
<evidence type="ECO:0000313" key="1">
    <source>
        <dbReference type="EMBL" id="KHS38321.1"/>
    </source>
</evidence>
<organism evidence="1 2">
    <name type="scientific">Xanthomonas campestris pv. phaseoli</name>
    <dbReference type="NCBI Taxonomy" id="317013"/>
    <lineage>
        <taxon>Bacteria</taxon>
        <taxon>Pseudomonadati</taxon>
        <taxon>Pseudomonadota</taxon>
        <taxon>Gammaproteobacteria</taxon>
        <taxon>Lysobacterales</taxon>
        <taxon>Lysobacteraceae</taxon>
        <taxon>Xanthomonas</taxon>
    </lineage>
</organism>
<protein>
    <submittedName>
        <fullName evidence="1">Uncharacterized protein</fullName>
    </submittedName>
</protein>
<accession>A0AB34QKV6</accession>